<feature type="domain" description="HNH nuclease" evidence="1">
    <location>
        <begin position="237"/>
        <end position="289"/>
    </location>
</feature>
<evidence type="ECO:0000313" key="2">
    <source>
        <dbReference type="EMBL" id="TWH16641.1"/>
    </source>
</evidence>
<name>A0A562E491_RHORH</name>
<dbReference type="GO" id="GO:0004519">
    <property type="term" value="F:endonuclease activity"/>
    <property type="evidence" value="ECO:0007669"/>
    <property type="project" value="UniProtKB-KW"/>
</dbReference>
<evidence type="ECO:0000313" key="3">
    <source>
        <dbReference type="Proteomes" id="UP000317573"/>
    </source>
</evidence>
<organism evidence="2 3">
    <name type="scientific">Rhodococcus rhodochrous J45</name>
    <dbReference type="NCBI Taxonomy" id="935266"/>
    <lineage>
        <taxon>Bacteria</taxon>
        <taxon>Bacillati</taxon>
        <taxon>Actinomycetota</taxon>
        <taxon>Actinomycetes</taxon>
        <taxon>Mycobacteriales</taxon>
        <taxon>Nocardiaceae</taxon>
        <taxon>Rhodococcus</taxon>
    </lineage>
</organism>
<gene>
    <name evidence="2" type="ORF">L618_002200000510</name>
</gene>
<keyword evidence="2" id="KW-0378">Hydrolase</keyword>
<proteinExistence type="predicted"/>
<evidence type="ECO:0000259" key="1">
    <source>
        <dbReference type="SMART" id="SM00507"/>
    </source>
</evidence>
<accession>A0A562E491</accession>
<sequence length="360" mass="40166">MEPRMSDLQQAAGGPLDAVDLAARVVQLVETGRRESTYKLATLMALIDICVEHSPAPDGTLTVPIDEISHRFVGYYWPQVRVFHQHGRLAQSRQGRSIPDKIADAKQVLLQDGLRTAEAAREVGHPAYRSLVRELRTTIAQQPLTHLQTVPRSRIRDDFLFDASEFHKKMTVTEIDRIGVIVLWPGVPEGLRRTSTLLRTFLRSRWAQDVIGFNRAELDAEDLDGFLFGSDRTALRALAEPLRELQNNRCFYCDGRIVTEVHIDHVLPWSLLPIDGVANLVATDPRCNLGKSASMPVLEHMSRALSRTSLSDIASATRIPLLYKRTDSAARGAYAALPTGSVLWRAVGSYEMYDPSHPNG</sequence>
<dbReference type="CDD" id="cd00085">
    <property type="entry name" value="HNHc"/>
    <property type="match status" value="1"/>
</dbReference>
<dbReference type="Pfam" id="PF13395">
    <property type="entry name" value="HNH_4"/>
    <property type="match status" value="1"/>
</dbReference>
<dbReference type="EMBL" id="VLJT01000020">
    <property type="protein sequence ID" value="TWH16641.1"/>
    <property type="molecule type" value="Genomic_DNA"/>
</dbReference>
<dbReference type="AlphaFoldDB" id="A0A562E491"/>
<dbReference type="Gene3D" id="1.10.30.50">
    <property type="match status" value="1"/>
</dbReference>
<dbReference type="Proteomes" id="UP000317573">
    <property type="component" value="Unassembled WGS sequence"/>
</dbReference>
<keyword evidence="2" id="KW-0540">Nuclease</keyword>
<dbReference type="SMART" id="SM00507">
    <property type="entry name" value="HNHc"/>
    <property type="match status" value="1"/>
</dbReference>
<keyword evidence="2" id="KW-0255">Endonuclease</keyword>
<dbReference type="InterPro" id="IPR003615">
    <property type="entry name" value="HNH_nuc"/>
</dbReference>
<protein>
    <submittedName>
        <fullName evidence="2">HNH endonuclease</fullName>
    </submittedName>
</protein>
<comment type="caution">
    <text evidence="2">The sequence shown here is derived from an EMBL/GenBank/DDBJ whole genome shotgun (WGS) entry which is preliminary data.</text>
</comment>
<reference evidence="2 3" key="1">
    <citation type="submission" date="2019-07" db="EMBL/GenBank/DDBJ databases">
        <title>Genome sequencing of lignin-degrading bacterial isolates.</title>
        <authorList>
            <person name="Gladden J."/>
        </authorList>
    </citation>
    <scope>NUCLEOTIDE SEQUENCE [LARGE SCALE GENOMIC DNA]</scope>
    <source>
        <strain evidence="2 3">J45</strain>
    </source>
</reference>